<feature type="non-terminal residue" evidence="8">
    <location>
        <position position="1"/>
    </location>
</feature>
<evidence type="ECO:0000256" key="5">
    <source>
        <dbReference type="ARBA" id="ARBA00023306"/>
    </source>
</evidence>
<feature type="domain" description="Anaphase-promoting complex subunit 4 long" evidence="6">
    <location>
        <begin position="2"/>
        <end position="120"/>
    </location>
</feature>
<dbReference type="OrthoDB" id="2110451at2759"/>
<reference evidence="8" key="1">
    <citation type="submission" date="2022-03" db="EMBL/GenBank/DDBJ databases">
        <authorList>
            <person name="Lindestad O."/>
        </authorList>
    </citation>
    <scope>NUCLEOTIDE SEQUENCE</scope>
</reference>
<protein>
    <recommendedName>
        <fullName evidence="1">Anaphase-promoting complex subunit 4</fullName>
    </recommendedName>
</protein>
<evidence type="ECO:0000256" key="2">
    <source>
        <dbReference type="ARBA" id="ARBA00022618"/>
    </source>
</evidence>
<dbReference type="GO" id="GO:0070979">
    <property type="term" value="P:protein K11-linked ubiquitination"/>
    <property type="evidence" value="ECO:0007669"/>
    <property type="project" value="TreeGrafter"/>
</dbReference>
<evidence type="ECO:0000313" key="9">
    <source>
        <dbReference type="Proteomes" id="UP000838756"/>
    </source>
</evidence>
<keyword evidence="4" id="KW-0833">Ubl conjugation pathway</keyword>
<dbReference type="Proteomes" id="UP000838756">
    <property type="component" value="Unassembled WGS sequence"/>
</dbReference>
<comment type="caution">
    <text evidence="8">The sequence shown here is derived from an EMBL/GenBank/DDBJ whole genome shotgun (WGS) entry which is preliminary data.</text>
</comment>
<dbReference type="InterPro" id="IPR024790">
    <property type="entry name" value="APC4_long_dom"/>
</dbReference>
<dbReference type="GO" id="GO:0031145">
    <property type="term" value="P:anaphase-promoting complex-dependent catabolic process"/>
    <property type="evidence" value="ECO:0007669"/>
    <property type="project" value="InterPro"/>
</dbReference>
<dbReference type="Pfam" id="PF23405">
    <property type="entry name" value="WD40_APC4_C-half"/>
    <property type="match status" value="1"/>
</dbReference>
<evidence type="ECO:0000256" key="4">
    <source>
        <dbReference type="ARBA" id="ARBA00022786"/>
    </source>
</evidence>
<keyword evidence="2" id="KW-0132">Cell division</keyword>
<dbReference type="PANTHER" id="PTHR13260">
    <property type="entry name" value="ANAPHASE PROMOTING COMPLEX SUBUNIT 4 APC4"/>
    <property type="match status" value="1"/>
</dbReference>
<sequence length="454" mass="52774">VPSDELEVFLLNELTAKGLKKFGNSVELSYSTIQKLVLKQLNIVGQSLTYYLAELRGLTRIPDRYKVLGLEEKMVTEAIKASCAFLNKCLELQQVIDVSMRNYKAFFRWLFVVIVRLLDEQTSSEIVKITQQELTHIAEFLYNFDNVQVENNETAEKPVKFNLERLGQYLQDQELSILPDDEDNPWHKYLRENSCLLKDNDTIFSVMDFRKFSLVQQQNYLKVAVGKIFDVRTKDVGKYFTVLYNLKCHHNQNKITRNNFRISQIFDANEDRFMMAFTDIENIKEEIYFISVNVKERMCNATCCKYSFSSCLLRDDEHDTPERDLSILDLQFYSSEYLSVLVKHPNVDDSTIFIQVPLKIVLQNSIEFNMKSKSLFVFNEKVPKKNISPLLDASVYKVLEKMDGFRIAVSGSRKVAVVLSNSHRKVRVFEMEINGEDEEDETLDTTPLSQTSQT</sequence>
<evidence type="ECO:0000313" key="8">
    <source>
        <dbReference type="EMBL" id="CAH2239206.1"/>
    </source>
</evidence>
<evidence type="ECO:0000256" key="1">
    <source>
        <dbReference type="ARBA" id="ARBA00016067"/>
    </source>
</evidence>
<organism evidence="8 9">
    <name type="scientific">Pararge aegeria aegeria</name>
    <dbReference type="NCBI Taxonomy" id="348720"/>
    <lineage>
        <taxon>Eukaryota</taxon>
        <taxon>Metazoa</taxon>
        <taxon>Ecdysozoa</taxon>
        <taxon>Arthropoda</taxon>
        <taxon>Hexapoda</taxon>
        <taxon>Insecta</taxon>
        <taxon>Pterygota</taxon>
        <taxon>Neoptera</taxon>
        <taxon>Endopterygota</taxon>
        <taxon>Lepidoptera</taxon>
        <taxon>Glossata</taxon>
        <taxon>Ditrysia</taxon>
        <taxon>Papilionoidea</taxon>
        <taxon>Nymphalidae</taxon>
        <taxon>Satyrinae</taxon>
        <taxon>Satyrini</taxon>
        <taxon>Parargina</taxon>
        <taxon>Pararge</taxon>
    </lineage>
</organism>
<name>A0A8S4RR57_9NEOP</name>
<dbReference type="InterPro" id="IPR024789">
    <property type="entry name" value="APC4"/>
</dbReference>
<evidence type="ECO:0000256" key="3">
    <source>
        <dbReference type="ARBA" id="ARBA00022776"/>
    </source>
</evidence>
<proteinExistence type="predicted"/>
<dbReference type="AlphaFoldDB" id="A0A8S4RR57"/>
<dbReference type="GO" id="GO:0005680">
    <property type="term" value="C:anaphase-promoting complex"/>
    <property type="evidence" value="ECO:0007669"/>
    <property type="project" value="InterPro"/>
</dbReference>
<feature type="domain" description="Anaphase-promoting complex subunit 4 C-terminal half WD40" evidence="7">
    <location>
        <begin position="275"/>
        <end position="430"/>
    </location>
</feature>
<gene>
    <name evidence="8" type="primary">jg3749</name>
    <name evidence="8" type="ORF">PAEG_LOCUS16041</name>
</gene>
<evidence type="ECO:0000259" key="7">
    <source>
        <dbReference type="Pfam" id="PF23405"/>
    </source>
</evidence>
<dbReference type="EMBL" id="CAKXAJ010025423">
    <property type="protein sequence ID" value="CAH2239206.1"/>
    <property type="molecule type" value="Genomic_DNA"/>
</dbReference>
<keyword evidence="9" id="KW-1185">Reference proteome</keyword>
<keyword evidence="5" id="KW-0131">Cell cycle</keyword>
<dbReference type="GO" id="GO:0051301">
    <property type="term" value="P:cell division"/>
    <property type="evidence" value="ECO:0007669"/>
    <property type="project" value="UniProtKB-KW"/>
</dbReference>
<dbReference type="Pfam" id="PF12896">
    <property type="entry name" value="ANAPC4"/>
    <property type="match status" value="1"/>
</dbReference>
<accession>A0A8S4RR57</accession>
<evidence type="ECO:0000259" key="6">
    <source>
        <dbReference type="Pfam" id="PF12896"/>
    </source>
</evidence>
<keyword evidence="3" id="KW-0498">Mitosis</keyword>
<dbReference type="GO" id="GO:0034399">
    <property type="term" value="C:nuclear periphery"/>
    <property type="evidence" value="ECO:0007669"/>
    <property type="project" value="TreeGrafter"/>
</dbReference>
<dbReference type="PANTHER" id="PTHR13260:SF0">
    <property type="entry name" value="ANAPHASE-PROMOTING COMPLEX SUBUNIT 4"/>
    <property type="match status" value="1"/>
</dbReference>
<dbReference type="InterPro" id="IPR056358">
    <property type="entry name" value="APC4_C"/>
</dbReference>